<dbReference type="RefSeq" id="WP_187560518.1">
    <property type="nucleotide sequence ID" value="NZ_JACGWS010000001.1"/>
</dbReference>
<evidence type="ECO:0000313" key="2">
    <source>
        <dbReference type="Proteomes" id="UP000619238"/>
    </source>
</evidence>
<evidence type="ECO:0008006" key="3">
    <source>
        <dbReference type="Google" id="ProtNLM"/>
    </source>
</evidence>
<gene>
    <name evidence="1" type="ORF">H2O64_02305</name>
</gene>
<dbReference type="EMBL" id="JACGWS010000001">
    <property type="protein sequence ID" value="MBC8753486.1"/>
    <property type="molecule type" value="Genomic_DNA"/>
</dbReference>
<reference evidence="1 2" key="1">
    <citation type="submission" date="2020-07" db="EMBL/GenBank/DDBJ databases">
        <title>Description of Kordia aestuariivivens sp. nov., isolated from a tidal flat.</title>
        <authorList>
            <person name="Park S."/>
            <person name="Yoon J.-H."/>
        </authorList>
    </citation>
    <scope>NUCLEOTIDE SEQUENCE [LARGE SCALE GENOMIC DNA]</scope>
    <source>
        <strain evidence="1 2">YSTF-M3</strain>
    </source>
</reference>
<sequence length="53" mass="5933">MKKKTSHLQLNKKQISTLIATEVTGGMRTNLCPEPTVRITICYGGNVCQKWPD</sequence>
<protein>
    <recommendedName>
        <fullName evidence="3">Class I lanthipeptide</fullName>
    </recommendedName>
</protein>
<dbReference type="Proteomes" id="UP000619238">
    <property type="component" value="Unassembled WGS sequence"/>
</dbReference>
<proteinExistence type="predicted"/>
<keyword evidence="2" id="KW-1185">Reference proteome</keyword>
<name>A0ABR7Q529_9FLAO</name>
<evidence type="ECO:0000313" key="1">
    <source>
        <dbReference type="EMBL" id="MBC8753486.1"/>
    </source>
</evidence>
<organism evidence="1 2">
    <name type="scientific">Kordia aestuariivivens</name>
    <dbReference type="NCBI Taxonomy" id="2759037"/>
    <lineage>
        <taxon>Bacteria</taxon>
        <taxon>Pseudomonadati</taxon>
        <taxon>Bacteroidota</taxon>
        <taxon>Flavobacteriia</taxon>
        <taxon>Flavobacteriales</taxon>
        <taxon>Flavobacteriaceae</taxon>
        <taxon>Kordia</taxon>
    </lineage>
</organism>
<accession>A0ABR7Q529</accession>
<comment type="caution">
    <text evidence="1">The sequence shown here is derived from an EMBL/GenBank/DDBJ whole genome shotgun (WGS) entry which is preliminary data.</text>
</comment>